<sequence length="45" mass="5368">LEIIEIDKLNKQKITDAFTTSTDLNFDKCDFDYSDHEEKKTFPNR</sequence>
<organism evidence="1 2">
    <name type="scientific">Gigaspora margarita</name>
    <dbReference type="NCBI Taxonomy" id="4874"/>
    <lineage>
        <taxon>Eukaryota</taxon>
        <taxon>Fungi</taxon>
        <taxon>Fungi incertae sedis</taxon>
        <taxon>Mucoromycota</taxon>
        <taxon>Glomeromycotina</taxon>
        <taxon>Glomeromycetes</taxon>
        <taxon>Diversisporales</taxon>
        <taxon>Gigasporaceae</taxon>
        <taxon>Gigaspora</taxon>
    </lineage>
</organism>
<gene>
    <name evidence="1" type="ORF">GMARGA_LOCUS12124</name>
</gene>
<protein>
    <submittedName>
        <fullName evidence="1">10544_t:CDS:1</fullName>
    </submittedName>
</protein>
<feature type="non-terminal residue" evidence="1">
    <location>
        <position position="1"/>
    </location>
</feature>
<accession>A0ABN7UZR5</accession>
<proteinExistence type="predicted"/>
<name>A0ABN7UZR5_GIGMA</name>
<evidence type="ECO:0000313" key="1">
    <source>
        <dbReference type="EMBL" id="CAG8701029.1"/>
    </source>
</evidence>
<comment type="caution">
    <text evidence="1">The sequence shown here is derived from an EMBL/GenBank/DDBJ whole genome shotgun (WGS) entry which is preliminary data.</text>
</comment>
<reference evidence="1 2" key="1">
    <citation type="submission" date="2021-06" db="EMBL/GenBank/DDBJ databases">
        <authorList>
            <person name="Kallberg Y."/>
            <person name="Tangrot J."/>
            <person name="Rosling A."/>
        </authorList>
    </citation>
    <scope>NUCLEOTIDE SEQUENCE [LARGE SCALE GENOMIC DNA]</scope>
    <source>
        <strain evidence="1 2">120-4 pot B 10/14</strain>
    </source>
</reference>
<keyword evidence="2" id="KW-1185">Reference proteome</keyword>
<evidence type="ECO:0000313" key="2">
    <source>
        <dbReference type="Proteomes" id="UP000789901"/>
    </source>
</evidence>
<dbReference type="Proteomes" id="UP000789901">
    <property type="component" value="Unassembled WGS sequence"/>
</dbReference>
<dbReference type="EMBL" id="CAJVQB010007317">
    <property type="protein sequence ID" value="CAG8701029.1"/>
    <property type="molecule type" value="Genomic_DNA"/>
</dbReference>